<evidence type="ECO:0000313" key="3">
    <source>
        <dbReference type="RefSeq" id="XP_014677576.1"/>
    </source>
</evidence>
<reference evidence="3" key="1">
    <citation type="submission" date="2025-08" db="UniProtKB">
        <authorList>
            <consortium name="RefSeq"/>
        </authorList>
    </citation>
    <scope>IDENTIFICATION</scope>
</reference>
<accession>A0ABM1EZF5</accession>
<proteinExistence type="predicted"/>
<evidence type="ECO:0000313" key="2">
    <source>
        <dbReference type="Proteomes" id="UP000695022"/>
    </source>
</evidence>
<evidence type="ECO:0000256" key="1">
    <source>
        <dbReference type="SAM" id="Coils"/>
    </source>
</evidence>
<organism evidence="2 3">
    <name type="scientific">Priapulus caudatus</name>
    <name type="common">Priapulid worm</name>
    <dbReference type="NCBI Taxonomy" id="37621"/>
    <lineage>
        <taxon>Eukaryota</taxon>
        <taxon>Metazoa</taxon>
        <taxon>Ecdysozoa</taxon>
        <taxon>Scalidophora</taxon>
        <taxon>Priapulida</taxon>
        <taxon>Priapulimorpha</taxon>
        <taxon>Priapulimorphida</taxon>
        <taxon>Priapulidae</taxon>
        <taxon>Priapulus</taxon>
    </lineage>
</organism>
<protein>
    <submittedName>
        <fullName evidence="3">Cilia- and flagella-associated protein 44-like</fullName>
    </submittedName>
</protein>
<name>A0ABM1EZF5_PRICU</name>
<gene>
    <name evidence="3" type="primary">LOC106817425</name>
</gene>
<feature type="coiled-coil region" evidence="1">
    <location>
        <begin position="95"/>
        <end position="129"/>
    </location>
</feature>
<keyword evidence="1" id="KW-0175">Coiled coil</keyword>
<sequence length="146" mass="16707">MSFPATISHVCRELRQHYSQLIKDRRLHEERLAELSARCSENMMLKFGRIVDLDMLESVGVNRAALELREKLRESETRGAAETRRYDDVDFSGASQQEEEEMFKLQQLVDAQTRELDTLNQEIFQLTHKGGHLAPPQCATSTGDVA</sequence>
<keyword evidence="2" id="KW-1185">Reference proteome</keyword>
<dbReference type="Proteomes" id="UP000695022">
    <property type="component" value="Unplaced"/>
</dbReference>
<dbReference type="GeneID" id="106817425"/>
<dbReference type="RefSeq" id="XP_014677576.1">
    <property type="nucleotide sequence ID" value="XM_014822090.1"/>
</dbReference>